<dbReference type="SUPFAM" id="SSF55874">
    <property type="entry name" value="ATPase domain of HSP90 chaperone/DNA topoisomerase II/histidine kinase"/>
    <property type="match status" value="1"/>
</dbReference>
<dbReference type="eggNOG" id="COG5002">
    <property type="taxonomic scope" value="Bacteria"/>
</dbReference>
<dbReference type="GO" id="GO:0016020">
    <property type="term" value="C:membrane"/>
    <property type="evidence" value="ECO:0007669"/>
    <property type="project" value="UniProtKB-SubCell"/>
</dbReference>
<dbReference type="InterPro" id="IPR003661">
    <property type="entry name" value="HisK_dim/P_dom"/>
</dbReference>
<dbReference type="Pfam" id="PF00512">
    <property type="entry name" value="HisKA"/>
    <property type="match status" value="1"/>
</dbReference>
<dbReference type="RefSeq" id="WP_014829211.1">
    <property type="nucleotide sequence ID" value="NC_018068.1"/>
</dbReference>
<keyword evidence="5" id="KW-0808">Transferase</keyword>
<dbReference type="CDD" id="cd06225">
    <property type="entry name" value="HAMP"/>
    <property type="match status" value="1"/>
</dbReference>
<evidence type="ECO:0000256" key="6">
    <source>
        <dbReference type="ARBA" id="ARBA00022777"/>
    </source>
</evidence>
<dbReference type="HOGENOM" id="CLU_000445_89_6_9"/>
<feature type="transmembrane region" description="Helical" evidence="8">
    <location>
        <begin position="7"/>
        <end position="27"/>
    </location>
</feature>
<evidence type="ECO:0000256" key="4">
    <source>
        <dbReference type="ARBA" id="ARBA00022553"/>
    </source>
</evidence>
<dbReference type="EMBL" id="CP003639">
    <property type="protein sequence ID" value="AFM43227.1"/>
    <property type="molecule type" value="Genomic_DNA"/>
</dbReference>
<gene>
    <name evidence="11" type="ordered locus">Desaci_4383</name>
</gene>
<evidence type="ECO:0000313" key="11">
    <source>
        <dbReference type="EMBL" id="AFM43227.1"/>
    </source>
</evidence>
<feature type="transmembrane region" description="Helical" evidence="8">
    <location>
        <begin position="160"/>
        <end position="182"/>
    </location>
</feature>
<evidence type="ECO:0000313" key="12">
    <source>
        <dbReference type="Proteomes" id="UP000002892"/>
    </source>
</evidence>
<dbReference type="PROSITE" id="PS50885">
    <property type="entry name" value="HAMP"/>
    <property type="match status" value="1"/>
</dbReference>
<dbReference type="InterPro" id="IPR003594">
    <property type="entry name" value="HATPase_dom"/>
</dbReference>
<proteinExistence type="predicted"/>
<protein>
    <recommendedName>
        <fullName evidence="3">histidine kinase</fullName>
        <ecNumber evidence="3">2.7.13.3</ecNumber>
    </recommendedName>
</protein>
<evidence type="ECO:0000256" key="1">
    <source>
        <dbReference type="ARBA" id="ARBA00000085"/>
    </source>
</evidence>
<dbReference type="eggNOG" id="COG2770">
    <property type="taxonomic scope" value="Bacteria"/>
</dbReference>
<dbReference type="Gene3D" id="3.30.565.10">
    <property type="entry name" value="Histidine kinase-like ATPase, C-terminal domain"/>
    <property type="match status" value="1"/>
</dbReference>
<evidence type="ECO:0000256" key="2">
    <source>
        <dbReference type="ARBA" id="ARBA00004370"/>
    </source>
</evidence>
<dbReference type="Proteomes" id="UP000002892">
    <property type="component" value="Chromosome"/>
</dbReference>
<evidence type="ECO:0000256" key="7">
    <source>
        <dbReference type="ARBA" id="ARBA00023012"/>
    </source>
</evidence>
<keyword evidence="8" id="KW-1133">Transmembrane helix</keyword>
<dbReference type="AlphaFoldDB" id="I4DBQ3"/>
<dbReference type="CDD" id="cd00075">
    <property type="entry name" value="HATPase"/>
    <property type="match status" value="1"/>
</dbReference>
<dbReference type="SMART" id="SM00304">
    <property type="entry name" value="HAMP"/>
    <property type="match status" value="1"/>
</dbReference>
<dbReference type="SMART" id="SM00387">
    <property type="entry name" value="HATPase_c"/>
    <property type="match status" value="1"/>
</dbReference>
<dbReference type="PROSITE" id="PS50109">
    <property type="entry name" value="HIS_KIN"/>
    <property type="match status" value="1"/>
</dbReference>
<comment type="subcellular location">
    <subcellularLocation>
        <location evidence="2">Membrane</location>
    </subcellularLocation>
</comment>
<dbReference type="OrthoDB" id="9813151at2"/>
<dbReference type="InterPro" id="IPR004358">
    <property type="entry name" value="Sig_transdc_His_kin-like_C"/>
</dbReference>
<dbReference type="InterPro" id="IPR036890">
    <property type="entry name" value="HATPase_C_sf"/>
</dbReference>
<dbReference type="SMART" id="SM00388">
    <property type="entry name" value="HisKA"/>
    <property type="match status" value="1"/>
</dbReference>
<keyword evidence="8" id="KW-0472">Membrane</keyword>
<dbReference type="Pfam" id="PF00672">
    <property type="entry name" value="HAMP"/>
    <property type="match status" value="1"/>
</dbReference>
<comment type="catalytic activity">
    <reaction evidence="1">
        <text>ATP + protein L-histidine = ADP + protein N-phospho-L-histidine.</text>
        <dbReference type="EC" id="2.7.13.3"/>
    </reaction>
</comment>
<dbReference type="PANTHER" id="PTHR43711">
    <property type="entry name" value="TWO-COMPONENT HISTIDINE KINASE"/>
    <property type="match status" value="1"/>
</dbReference>
<dbReference type="STRING" id="646529.Desaci_4383"/>
<evidence type="ECO:0000259" key="10">
    <source>
        <dbReference type="PROSITE" id="PS50885"/>
    </source>
</evidence>
<dbReference type="GO" id="GO:0000155">
    <property type="term" value="F:phosphorelay sensor kinase activity"/>
    <property type="evidence" value="ECO:0007669"/>
    <property type="project" value="InterPro"/>
</dbReference>
<feature type="domain" description="Histidine kinase" evidence="9">
    <location>
        <begin position="244"/>
        <end position="502"/>
    </location>
</feature>
<dbReference type="InterPro" id="IPR005467">
    <property type="entry name" value="His_kinase_dom"/>
</dbReference>
<dbReference type="Pfam" id="PF02518">
    <property type="entry name" value="HATPase_c"/>
    <property type="match status" value="1"/>
</dbReference>
<dbReference type="InterPro" id="IPR050736">
    <property type="entry name" value="Sensor_HK_Regulatory"/>
</dbReference>
<dbReference type="PANTHER" id="PTHR43711:SF1">
    <property type="entry name" value="HISTIDINE KINASE 1"/>
    <property type="match status" value="1"/>
</dbReference>
<accession>I4DBQ3</accession>
<sequence length="510" mass="56669">MTLRRKFILALIGMVVFMSIVFAGIALTSTQALIGHAETYVQQSFGDHLNQLLSVYYEGHSSWEGVQSHVSQVLSPPDPKVARPPRDFQRFLVFDQNNKVIVDPTNQYLGKQLDNLPSSDKIEKQWQAIVVNGKTVGHYWQLIHSPVVDSRLAKTIGTSIIQGMIIGLIITSLIALLLGLLLTRHFTKPLNKLMEAVRRVGNGDLSSRVEVVGNGDIALLARDFNKMTEQLNRNEEVRRNMVADIAHELRTPLAVILGKLESIQEGVLPSTPENILPIQDETLRLIRLVRDLQQLSLAEAGKLPMSLRKVNLRAIVEKITEQFEIEFEERGLNIEIKGEKVPEIIGDADRLTQVFVNLIGNALLHTPSGGTLQVLLDEVENPQENVMANEDAARGLRGVFRRKDDKAEEAGSKEKTSVDESGTGRWVQVTVKDSGEGIPEEELDHIFDRFYRVDKSRERENGGTGLGLAIAKEFIQAHGGTIQVKSKLGEGSSFRISLPLKPKNTSDVNP</sequence>
<dbReference type="EC" id="2.7.13.3" evidence="3"/>
<reference evidence="11 12" key="1">
    <citation type="journal article" date="2012" name="J. Bacteriol.">
        <title>Complete genome sequences of Desulfosporosinus orientis DSM765T, Desulfosporosinus youngiae DSM17734T, Desulfosporosinus meridiei DSM13257T, and Desulfosporosinus acidiphilus DSM22704T.</title>
        <authorList>
            <person name="Pester M."/>
            <person name="Brambilla E."/>
            <person name="Alazard D."/>
            <person name="Rattei T."/>
            <person name="Weinmaier T."/>
            <person name="Han J."/>
            <person name="Lucas S."/>
            <person name="Lapidus A."/>
            <person name="Cheng J.F."/>
            <person name="Goodwin L."/>
            <person name="Pitluck S."/>
            <person name="Peters L."/>
            <person name="Ovchinnikova G."/>
            <person name="Teshima H."/>
            <person name="Detter J.C."/>
            <person name="Han C.S."/>
            <person name="Tapia R."/>
            <person name="Land M.L."/>
            <person name="Hauser L."/>
            <person name="Kyrpides N.C."/>
            <person name="Ivanova N.N."/>
            <person name="Pagani I."/>
            <person name="Huntmann M."/>
            <person name="Wei C.L."/>
            <person name="Davenport K.W."/>
            <person name="Daligault H."/>
            <person name="Chain P.S."/>
            <person name="Chen A."/>
            <person name="Mavromatis K."/>
            <person name="Markowitz V."/>
            <person name="Szeto E."/>
            <person name="Mikhailova N."/>
            <person name="Pati A."/>
            <person name="Wagner M."/>
            <person name="Woyke T."/>
            <person name="Ollivier B."/>
            <person name="Klenk H.P."/>
            <person name="Spring S."/>
            <person name="Loy A."/>
        </authorList>
    </citation>
    <scope>NUCLEOTIDE SEQUENCE [LARGE SCALE GENOMIC DNA]</scope>
    <source>
        <strain evidence="12">DSM 22704 / JCM 16185 / SJ4</strain>
    </source>
</reference>
<dbReference type="PRINTS" id="PR00344">
    <property type="entry name" value="BCTRLSENSOR"/>
</dbReference>
<keyword evidence="7" id="KW-0902">Two-component regulatory system</keyword>
<dbReference type="KEGG" id="dai:Desaci_4383"/>
<evidence type="ECO:0000256" key="8">
    <source>
        <dbReference type="SAM" id="Phobius"/>
    </source>
</evidence>
<dbReference type="InterPro" id="IPR003660">
    <property type="entry name" value="HAMP_dom"/>
</dbReference>
<dbReference type="Gene3D" id="6.10.340.10">
    <property type="match status" value="1"/>
</dbReference>
<keyword evidence="4" id="KW-0597">Phosphoprotein</keyword>
<dbReference type="SUPFAM" id="SSF47384">
    <property type="entry name" value="Homodimeric domain of signal transducing histidine kinase"/>
    <property type="match status" value="1"/>
</dbReference>
<keyword evidence="12" id="KW-1185">Reference proteome</keyword>
<name>I4DBQ3_DESAJ</name>
<dbReference type="Gene3D" id="1.10.287.130">
    <property type="match status" value="1"/>
</dbReference>
<evidence type="ECO:0000256" key="5">
    <source>
        <dbReference type="ARBA" id="ARBA00022679"/>
    </source>
</evidence>
<dbReference type="SUPFAM" id="SSF158472">
    <property type="entry name" value="HAMP domain-like"/>
    <property type="match status" value="1"/>
</dbReference>
<organism evidence="11 12">
    <name type="scientific">Desulfosporosinus acidiphilus (strain DSM 22704 / JCM 16185 / SJ4)</name>
    <dbReference type="NCBI Taxonomy" id="646529"/>
    <lineage>
        <taxon>Bacteria</taxon>
        <taxon>Bacillati</taxon>
        <taxon>Bacillota</taxon>
        <taxon>Clostridia</taxon>
        <taxon>Eubacteriales</taxon>
        <taxon>Desulfitobacteriaceae</taxon>
        <taxon>Desulfosporosinus</taxon>
    </lineage>
</organism>
<keyword evidence="8" id="KW-0812">Transmembrane</keyword>
<feature type="domain" description="HAMP" evidence="10">
    <location>
        <begin position="184"/>
        <end position="236"/>
    </location>
</feature>
<dbReference type="InterPro" id="IPR036097">
    <property type="entry name" value="HisK_dim/P_sf"/>
</dbReference>
<evidence type="ECO:0000259" key="9">
    <source>
        <dbReference type="PROSITE" id="PS50109"/>
    </source>
</evidence>
<evidence type="ECO:0000256" key="3">
    <source>
        <dbReference type="ARBA" id="ARBA00012438"/>
    </source>
</evidence>
<dbReference type="CDD" id="cd00082">
    <property type="entry name" value="HisKA"/>
    <property type="match status" value="1"/>
</dbReference>
<keyword evidence="6 11" id="KW-0418">Kinase</keyword>